<evidence type="ECO:0000256" key="6">
    <source>
        <dbReference type="ARBA" id="ARBA00035254"/>
    </source>
</evidence>
<evidence type="ECO:0000313" key="10">
    <source>
        <dbReference type="EMBL" id="AFP83809.1"/>
    </source>
</evidence>
<gene>
    <name evidence="10" type="primary">rpsD</name>
    <name evidence="10" type="ORF">A33Y_0172</name>
</gene>
<dbReference type="GO" id="GO:0042274">
    <property type="term" value="P:ribosomal small subunit biogenesis"/>
    <property type="evidence" value="ECO:0007669"/>
    <property type="project" value="TreeGrafter"/>
</dbReference>
<sequence>MSKKINNNSKFCKREGENLEFFSEKKIKVKSLLTPGEHGVEKGRYSDFGLLLRTKQKIKRYYCIYEKQFKLIYKKISKKIFNYENFINILERRLDNLVYRMNFSISRKEARQYIVHGFVFVNFKKINYPSYVLSPGDSIFIKNNFLFKKFNYDFKNFFNLNWIYLNYLKGFGILISLPNKNKFYFDKNLILDLY</sequence>
<accession>J7GTF0</accession>
<dbReference type="InterPro" id="IPR002942">
    <property type="entry name" value="S4_RNA-bd"/>
</dbReference>
<keyword evidence="5" id="KW-0687">Ribonucleoprotein</keyword>
<dbReference type="GO" id="GO:0003735">
    <property type="term" value="F:structural constituent of ribosome"/>
    <property type="evidence" value="ECO:0007669"/>
    <property type="project" value="TreeGrafter"/>
</dbReference>
<dbReference type="STRING" id="1202537.A33Y_0172"/>
<evidence type="ECO:0000256" key="3">
    <source>
        <dbReference type="ARBA" id="ARBA00022884"/>
    </source>
</evidence>
<dbReference type="SUPFAM" id="SSF55174">
    <property type="entry name" value="Alpha-L RNA-binding motif"/>
    <property type="match status" value="1"/>
</dbReference>
<dbReference type="Pfam" id="PF01479">
    <property type="entry name" value="S4"/>
    <property type="match status" value="1"/>
</dbReference>
<evidence type="ECO:0000256" key="1">
    <source>
        <dbReference type="ARBA" id="ARBA00007465"/>
    </source>
</evidence>
<dbReference type="AlphaFoldDB" id="J7GTF0"/>
<evidence type="ECO:0000256" key="7">
    <source>
        <dbReference type="PROSITE-ProRule" id="PRU00182"/>
    </source>
</evidence>
<dbReference type="InterPro" id="IPR036986">
    <property type="entry name" value="S4_RNA-bd_sf"/>
</dbReference>
<evidence type="ECO:0000259" key="8">
    <source>
        <dbReference type="SMART" id="SM00363"/>
    </source>
</evidence>
<evidence type="ECO:0000259" key="9">
    <source>
        <dbReference type="SMART" id="SM01390"/>
    </source>
</evidence>
<dbReference type="GO" id="GO:0019843">
    <property type="term" value="F:rRNA binding"/>
    <property type="evidence" value="ECO:0007669"/>
    <property type="project" value="UniProtKB-KW"/>
</dbReference>
<dbReference type="Gene3D" id="1.10.1050.10">
    <property type="entry name" value="Ribosomal Protein S4 Delta 41, Chain A, domain 1"/>
    <property type="match status" value="1"/>
</dbReference>
<dbReference type="Proteomes" id="UP000003931">
    <property type="component" value="Chromosome"/>
</dbReference>
<keyword evidence="2" id="KW-0699">rRNA-binding</keyword>
<name>J7GTF0_CARRU</name>
<dbReference type="HOGENOM" id="CLU_092403_0_1_6"/>
<dbReference type="SMART" id="SM01390">
    <property type="entry name" value="Ribosomal_S4"/>
    <property type="match status" value="1"/>
</dbReference>
<keyword evidence="4 10" id="KW-0689">Ribosomal protein</keyword>
<dbReference type="NCBIfam" id="NF003717">
    <property type="entry name" value="PRK05327.1"/>
    <property type="match status" value="1"/>
</dbReference>
<feature type="domain" description="RNA-binding S4" evidence="8">
    <location>
        <begin position="92"/>
        <end position="151"/>
    </location>
</feature>
<dbReference type="InterPro" id="IPR022801">
    <property type="entry name" value="Ribosomal_uS4"/>
</dbReference>
<dbReference type="Gene3D" id="3.10.290.10">
    <property type="entry name" value="RNA-binding S4 domain"/>
    <property type="match status" value="1"/>
</dbReference>
<evidence type="ECO:0000256" key="5">
    <source>
        <dbReference type="ARBA" id="ARBA00023274"/>
    </source>
</evidence>
<proteinExistence type="inferred from homology"/>
<evidence type="ECO:0000313" key="11">
    <source>
        <dbReference type="Proteomes" id="UP000003931"/>
    </source>
</evidence>
<evidence type="ECO:0000256" key="2">
    <source>
        <dbReference type="ARBA" id="ARBA00022730"/>
    </source>
</evidence>
<dbReference type="Pfam" id="PF00163">
    <property type="entry name" value="Ribosomal_S4"/>
    <property type="match status" value="1"/>
</dbReference>
<dbReference type="RefSeq" id="WP_014887110.1">
    <property type="nucleotide sequence ID" value="NC_018415.1"/>
</dbReference>
<dbReference type="PANTHER" id="PTHR11831:SF4">
    <property type="entry name" value="SMALL RIBOSOMAL SUBUNIT PROTEIN US4M"/>
    <property type="match status" value="1"/>
</dbReference>
<dbReference type="PROSITE" id="PS50889">
    <property type="entry name" value="S4"/>
    <property type="match status" value="1"/>
</dbReference>
<dbReference type="CDD" id="cd00165">
    <property type="entry name" value="S4"/>
    <property type="match status" value="1"/>
</dbReference>
<evidence type="ECO:0000256" key="4">
    <source>
        <dbReference type="ARBA" id="ARBA00022980"/>
    </source>
</evidence>
<dbReference type="GO" id="GO:0015935">
    <property type="term" value="C:small ribosomal subunit"/>
    <property type="evidence" value="ECO:0007669"/>
    <property type="project" value="TreeGrafter"/>
</dbReference>
<dbReference type="SMART" id="SM00363">
    <property type="entry name" value="S4"/>
    <property type="match status" value="1"/>
</dbReference>
<protein>
    <recommendedName>
        <fullName evidence="6">Small ribosomal subunit protein uS4</fullName>
    </recommendedName>
</protein>
<keyword evidence="3 7" id="KW-0694">RNA-binding</keyword>
<dbReference type="PATRIC" id="fig|1202537.3.peg.144"/>
<comment type="similarity">
    <text evidence="1">Belongs to the universal ribosomal protein uS4 family.</text>
</comment>
<feature type="domain" description="Small ribosomal subunit protein uS4 N-terminal" evidence="9">
    <location>
        <begin position="3"/>
        <end position="91"/>
    </location>
</feature>
<dbReference type="OrthoDB" id="9803672at2"/>
<dbReference type="PANTHER" id="PTHR11831">
    <property type="entry name" value="30S 40S RIBOSOMAL PROTEIN"/>
    <property type="match status" value="1"/>
</dbReference>
<organism evidence="10 11">
    <name type="scientific">Candidatus Carsonella ruddii CS isolate Thao2000</name>
    <dbReference type="NCBI Taxonomy" id="1202537"/>
    <lineage>
        <taxon>Bacteria</taxon>
        <taxon>Pseudomonadati</taxon>
        <taxon>Pseudomonadota</taxon>
        <taxon>Gammaproteobacteria</taxon>
        <taxon>Oceanospirillales</taxon>
        <taxon>Halomonadaceae</taxon>
        <taxon>Zymobacter group</taxon>
        <taxon>Candidatus Carsonella</taxon>
    </lineage>
</organism>
<dbReference type="EMBL" id="CP003542">
    <property type="protein sequence ID" value="AFP83809.1"/>
    <property type="molecule type" value="Genomic_DNA"/>
</dbReference>
<dbReference type="KEGG" id="crc:A33Y_0172"/>
<dbReference type="InterPro" id="IPR001912">
    <property type="entry name" value="Ribosomal_uS4_N"/>
</dbReference>
<reference evidence="10 11" key="1">
    <citation type="journal article" date="2012" name="Mol. Biol. Evol.">
        <title>Genome reduction and co-evolution between the primary and secondary bacterial symbionts of psyllids.</title>
        <authorList>
            <person name="Sloan D.B."/>
            <person name="Moran N.A."/>
        </authorList>
    </citation>
    <scope>NUCLEOTIDE SEQUENCE [LARGE SCALE GENOMIC DNA]</scope>
    <source>
        <strain evidence="10 11">CS</strain>
    </source>
</reference>